<dbReference type="OrthoDB" id="9790504at2"/>
<evidence type="ECO:0000256" key="1">
    <source>
        <dbReference type="SAM" id="Phobius"/>
    </source>
</evidence>
<protein>
    <submittedName>
        <fullName evidence="2">Stage V sporulation protein AB</fullName>
    </submittedName>
</protein>
<feature type="transmembrane region" description="Helical" evidence="1">
    <location>
        <begin position="12"/>
        <end position="34"/>
    </location>
</feature>
<dbReference type="EMBL" id="FOXR01000001">
    <property type="protein sequence ID" value="SFP58578.1"/>
    <property type="molecule type" value="Genomic_DNA"/>
</dbReference>
<feature type="transmembrane region" description="Helical" evidence="1">
    <location>
        <begin position="78"/>
        <end position="103"/>
    </location>
</feature>
<dbReference type="Pfam" id="PF13782">
    <property type="entry name" value="SpoVAB"/>
    <property type="match status" value="1"/>
</dbReference>
<feature type="transmembrane region" description="Helical" evidence="1">
    <location>
        <begin position="46"/>
        <end position="66"/>
    </location>
</feature>
<feature type="transmembrane region" description="Helical" evidence="1">
    <location>
        <begin position="115"/>
        <end position="137"/>
    </location>
</feature>
<dbReference type="InterPro" id="IPR020144">
    <property type="entry name" value="SpoVAB"/>
</dbReference>
<accession>A0A1I5RJ63</accession>
<organism evidence="2 3">
    <name type="scientific">Caldicoprobacter faecalis</name>
    <dbReference type="NCBI Taxonomy" id="937334"/>
    <lineage>
        <taxon>Bacteria</taxon>
        <taxon>Bacillati</taxon>
        <taxon>Bacillota</taxon>
        <taxon>Clostridia</taxon>
        <taxon>Caldicoprobacterales</taxon>
        <taxon>Caldicoprobacteraceae</taxon>
        <taxon>Caldicoprobacter</taxon>
    </lineage>
</organism>
<dbReference type="STRING" id="937334.SAMN05444406_10110"/>
<proteinExistence type="predicted"/>
<reference evidence="2 3" key="1">
    <citation type="submission" date="2016-10" db="EMBL/GenBank/DDBJ databases">
        <authorList>
            <person name="de Groot N.N."/>
        </authorList>
    </citation>
    <scope>NUCLEOTIDE SEQUENCE [LARGE SCALE GENOMIC DNA]</scope>
    <source>
        <strain evidence="2 3">DSM 20678</strain>
    </source>
</reference>
<keyword evidence="1" id="KW-0812">Transmembrane</keyword>
<keyword evidence="1" id="KW-0472">Membrane</keyword>
<dbReference type="AlphaFoldDB" id="A0A1I5RJ63"/>
<evidence type="ECO:0000313" key="3">
    <source>
        <dbReference type="Proteomes" id="UP000198577"/>
    </source>
</evidence>
<evidence type="ECO:0000313" key="2">
    <source>
        <dbReference type="EMBL" id="SFP58578.1"/>
    </source>
</evidence>
<name>A0A1I5RJ63_9FIRM</name>
<sequence length="141" mass="15134">MKWESMLLEVLIGLAGGLVVGGGLSTLFIALGIAPRLVSLSGKKKHMFLVKLSILAGAFLSSLVYVMDLRFSIGKFALPVIALFMGIFVGMLASALAEVLDVLYIVASYAGIIKFIYILVFAIIIGKIAGSLIYWLLPGFY</sequence>
<gene>
    <name evidence="2" type="ORF">SAMN05444406_10110</name>
</gene>
<dbReference type="RefSeq" id="WP_084054592.1">
    <property type="nucleotide sequence ID" value="NZ_FOXR01000001.1"/>
</dbReference>
<keyword evidence="1" id="KW-1133">Transmembrane helix</keyword>
<keyword evidence="3" id="KW-1185">Reference proteome</keyword>
<dbReference type="Proteomes" id="UP000198577">
    <property type="component" value="Unassembled WGS sequence"/>
</dbReference>